<proteinExistence type="predicted"/>
<comment type="caution">
    <text evidence="1">The sequence shown here is derived from an EMBL/GenBank/DDBJ whole genome shotgun (WGS) entry which is preliminary data.</text>
</comment>
<dbReference type="EMBL" id="JANBPK010000919">
    <property type="protein sequence ID" value="KAJ2928863.1"/>
    <property type="molecule type" value="Genomic_DNA"/>
</dbReference>
<accession>A0A9W8JDN8</accession>
<dbReference type="Proteomes" id="UP001140091">
    <property type="component" value="Unassembled WGS sequence"/>
</dbReference>
<organism evidence="1 2">
    <name type="scientific">Candolleomyces eurysporus</name>
    <dbReference type="NCBI Taxonomy" id="2828524"/>
    <lineage>
        <taxon>Eukaryota</taxon>
        <taxon>Fungi</taxon>
        <taxon>Dikarya</taxon>
        <taxon>Basidiomycota</taxon>
        <taxon>Agaricomycotina</taxon>
        <taxon>Agaricomycetes</taxon>
        <taxon>Agaricomycetidae</taxon>
        <taxon>Agaricales</taxon>
        <taxon>Agaricineae</taxon>
        <taxon>Psathyrellaceae</taxon>
        <taxon>Candolleomyces</taxon>
    </lineage>
</organism>
<keyword evidence="2" id="KW-1185">Reference proteome</keyword>
<feature type="non-terminal residue" evidence="1">
    <location>
        <position position="87"/>
    </location>
</feature>
<evidence type="ECO:0000313" key="2">
    <source>
        <dbReference type="Proteomes" id="UP001140091"/>
    </source>
</evidence>
<protein>
    <submittedName>
        <fullName evidence="1">Uncharacterized protein</fullName>
    </submittedName>
</protein>
<reference evidence="1" key="1">
    <citation type="submission" date="2022-06" db="EMBL/GenBank/DDBJ databases">
        <title>Genome Sequence of Candolleomyces eurysporus.</title>
        <authorList>
            <person name="Buettner E."/>
        </authorList>
    </citation>
    <scope>NUCLEOTIDE SEQUENCE</scope>
    <source>
        <strain evidence="1">VTCC 930004</strain>
    </source>
</reference>
<gene>
    <name evidence="1" type="ORF">H1R20_g8220</name>
</gene>
<name>A0A9W8JDN8_9AGAR</name>
<dbReference type="AlphaFoldDB" id="A0A9W8JDN8"/>
<evidence type="ECO:0000313" key="1">
    <source>
        <dbReference type="EMBL" id="KAJ2928863.1"/>
    </source>
</evidence>
<sequence>MLEVRRWQGGKYIYKWALNDDKLGRPRIWPINTIGTQHRAIGRDHLEIHPTRHILFTPSDFLFVQTGGFPVLSRLLIGFFPPASFPV</sequence>